<evidence type="ECO:0000256" key="1">
    <source>
        <dbReference type="SAM" id="MobiDB-lite"/>
    </source>
</evidence>
<dbReference type="AlphaFoldDB" id="A0AAE1EFN2"/>
<evidence type="ECO:0000313" key="3">
    <source>
        <dbReference type="Proteomes" id="UP001286313"/>
    </source>
</evidence>
<dbReference type="EMBL" id="JAWQEG010009147">
    <property type="protein sequence ID" value="KAK3849090.1"/>
    <property type="molecule type" value="Genomic_DNA"/>
</dbReference>
<organism evidence="2 3">
    <name type="scientific">Petrolisthes cinctipes</name>
    <name type="common">Flat porcelain crab</name>
    <dbReference type="NCBI Taxonomy" id="88211"/>
    <lineage>
        <taxon>Eukaryota</taxon>
        <taxon>Metazoa</taxon>
        <taxon>Ecdysozoa</taxon>
        <taxon>Arthropoda</taxon>
        <taxon>Crustacea</taxon>
        <taxon>Multicrustacea</taxon>
        <taxon>Malacostraca</taxon>
        <taxon>Eumalacostraca</taxon>
        <taxon>Eucarida</taxon>
        <taxon>Decapoda</taxon>
        <taxon>Pleocyemata</taxon>
        <taxon>Anomura</taxon>
        <taxon>Galatheoidea</taxon>
        <taxon>Porcellanidae</taxon>
        <taxon>Petrolisthes</taxon>
    </lineage>
</organism>
<accession>A0AAE1EFN2</accession>
<feature type="compositionally biased region" description="Basic and acidic residues" evidence="1">
    <location>
        <begin position="1"/>
        <end position="16"/>
    </location>
</feature>
<protein>
    <submittedName>
        <fullName evidence="2">Uncharacterized protein</fullName>
    </submittedName>
</protein>
<proteinExistence type="predicted"/>
<feature type="region of interest" description="Disordered" evidence="1">
    <location>
        <begin position="1"/>
        <end position="22"/>
    </location>
</feature>
<evidence type="ECO:0000313" key="2">
    <source>
        <dbReference type="EMBL" id="KAK3849090.1"/>
    </source>
</evidence>
<dbReference type="Proteomes" id="UP001286313">
    <property type="component" value="Unassembled WGS sequence"/>
</dbReference>
<reference evidence="2" key="1">
    <citation type="submission" date="2023-10" db="EMBL/GenBank/DDBJ databases">
        <title>Genome assemblies of two species of porcelain crab, Petrolisthes cinctipes and Petrolisthes manimaculis (Anomura: Porcellanidae).</title>
        <authorList>
            <person name="Angst P."/>
        </authorList>
    </citation>
    <scope>NUCLEOTIDE SEQUENCE</scope>
    <source>
        <strain evidence="2">PB745_01</strain>
        <tissue evidence="2">Gill</tissue>
    </source>
</reference>
<comment type="caution">
    <text evidence="2">The sequence shown here is derived from an EMBL/GenBank/DDBJ whole genome shotgun (WGS) entry which is preliminary data.</text>
</comment>
<keyword evidence="3" id="KW-1185">Reference proteome</keyword>
<name>A0AAE1EFN2_PETCI</name>
<sequence>MLASEHGKRQVKRADMQGEAQKGIQAGYEGKLQINFARSTFRPQHSSKLTFPISLHTIDLTLPSSPTNLPSHSPPN</sequence>
<gene>
    <name evidence="2" type="ORF">Pcinc_044140</name>
</gene>